<protein>
    <submittedName>
        <fullName evidence="1">Transcription factor RcaD</fullName>
    </submittedName>
</protein>
<evidence type="ECO:0000313" key="1">
    <source>
        <dbReference type="EMBL" id="NMF63577.1"/>
    </source>
</evidence>
<keyword evidence="2" id="KW-1185">Reference proteome</keyword>
<comment type="caution">
    <text evidence="1">The sequence shown here is derived from an EMBL/GenBank/DDBJ whole genome shotgun (WGS) entry which is preliminary data.</text>
</comment>
<name>A0ABX1M4X5_9CYAN</name>
<dbReference type="Proteomes" id="UP000762253">
    <property type="component" value="Unassembled WGS sequence"/>
</dbReference>
<dbReference type="RefSeq" id="WP_169265166.1">
    <property type="nucleotide sequence ID" value="NZ_QMEC01000040.1"/>
</dbReference>
<organism evidence="1 2">
    <name type="scientific">Brasilonema octagenarum UFV-OR1</name>
    <dbReference type="NCBI Taxonomy" id="417115"/>
    <lineage>
        <taxon>Bacteria</taxon>
        <taxon>Bacillati</taxon>
        <taxon>Cyanobacteriota</taxon>
        <taxon>Cyanophyceae</taxon>
        <taxon>Nostocales</taxon>
        <taxon>Scytonemataceae</taxon>
        <taxon>Brasilonema</taxon>
        <taxon>Octagenarum group</taxon>
    </lineage>
</organism>
<sequence>MDTDELKFLLKLLGCANYKSSFSASIFDSFKGKDKICQSLGDRELLDYSREIATVKILPPGNALLKLEPAQLPITDKELKVLEKISKAAGKVSPSKIKISSLKAPEKEAILKTLSERGLIDAEIKRQRVKAEVWLTERGLEYLREDYTPKGAATISLDLLNNYVRFLRKSLHDKPEQVSTPAHQSEECSPETIVNISDEEILETIRRLDRELGTDNYLPIFHVREKLQPPLSPEEVDKALYRLEETDQIELSTLAEPGDYGSEQVDAGIPQISGGSLFFITVI</sequence>
<proteinExistence type="predicted"/>
<gene>
    <name evidence="1" type="ORF">DP115_12695</name>
</gene>
<dbReference type="EMBL" id="QMEC01000040">
    <property type="protein sequence ID" value="NMF63577.1"/>
    <property type="molecule type" value="Genomic_DNA"/>
</dbReference>
<evidence type="ECO:0000313" key="2">
    <source>
        <dbReference type="Proteomes" id="UP000762253"/>
    </source>
</evidence>
<accession>A0ABX1M4X5</accession>
<reference evidence="1 2" key="1">
    <citation type="submission" date="2018-06" db="EMBL/GenBank/DDBJ databases">
        <title>Comparative genomics of Brasilonema spp. strains.</title>
        <authorList>
            <person name="Alvarenga D.O."/>
            <person name="Fiore M.F."/>
            <person name="Varani A.M."/>
        </authorList>
    </citation>
    <scope>NUCLEOTIDE SEQUENCE [LARGE SCALE GENOMIC DNA]</scope>
    <source>
        <strain evidence="1 2">UFV-OR1</strain>
    </source>
</reference>